<dbReference type="InterPro" id="IPR056594">
    <property type="entry name" value="AT5G49610-like_b-prop"/>
</dbReference>
<feature type="compositionally biased region" description="Acidic residues" evidence="1">
    <location>
        <begin position="163"/>
        <end position="182"/>
    </location>
</feature>
<protein>
    <recommendedName>
        <fullName evidence="2">F-box protein AT5G49610-like beta-propeller domain-containing protein</fullName>
    </recommendedName>
</protein>
<dbReference type="AlphaFoldDB" id="A0A9R1Q938"/>
<evidence type="ECO:0000313" key="3">
    <source>
        <dbReference type="EMBL" id="VAH71508.1"/>
    </source>
</evidence>
<gene>
    <name evidence="3" type="ORF">TRITD_3Bv1G010790</name>
</gene>
<dbReference type="InterPro" id="IPR036047">
    <property type="entry name" value="F-box-like_dom_sf"/>
</dbReference>
<name>A0A9R1Q938_TRITD</name>
<dbReference type="PANTHER" id="PTHR33207">
    <property type="entry name" value="F-BOX DOMAIN CONTAINING PROTEIN-RELATED"/>
    <property type="match status" value="1"/>
</dbReference>
<dbReference type="SUPFAM" id="SSF81383">
    <property type="entry name" value="F-box domain"/>
    <property type="match status" value="1"/>
</dbReference>
<proteinExistence type="predicted"/>
<accession>A0A9R1Q938</accession>
<feature type="region of interest" description="Disordered" evidence="1">
    <location>
        <begin position="128"/>
        <end position="184"/>
    </location>
</feature>
<evidence type="ECO:0000259" key="2">
    <source>
        <dbReference type="Pfam" id="PF23635"/>
    </source>
</evidence>
<dbReference type="Pfam" id="PF23635">
    <property type="entry name" value="Beta-prop_AT5G49610-like"/>
    <property type="match status" value="1"/>
</dbReference>
<evidence type="ECO:0000256" key="1">
    <source>
        <dbReference type="SAM" id="MobiDB-lite"/>
    </source>
</evidence>
<dbReference type="EMBL" id="LT934116">
    <property type="protein sequence ID" value="VAH71508.1"/>
    <property type="molecule type" value="Genomic_DNA"/>
</dbReference>
<organism evidence="3 4">
    <name type="scientific">Triticum turgidum subsp. durum</name>
    <name type="common">Durum wheat</name>
    <name type="synonym">Triticum durum</name>
    <dbReference type="NCBI Taxonomy" id="4567"/>
    <lineage>
        <taxon>Eukaryota</taxon>
        <taxon>Viridiplantae</taxon>
        <taxon>Streptophyta</taxon>
        <taxon>Embryophyta</taxon>
        <taxon>Tracheophyta</taxon>
        <taxon>Spermatophyta</taxon>
        <taxon>Magnoliopsida</taxon>
        <taxon>Liliopsida</taxon>
        <taxon>Poales</taxon>
        <taxon>Poaceae</taxon>
        <taxon>BOP clade</taxon>
        <taxon>Pooideae</taxon>
        <taxon>Triticodae</taxon>
        <taxon>Triticeae</taxon>
        <taxon>Triticinae</taxon>
        <taxon>Triticum</taxon>
    </lineage>
</organism>
<evidence type="ECO:0000313" key="4">
    <source>
        <dbReference type="Proteomes" id="UP000324705"/>
    </source>
</evidence>
<dbReference type="Gramene" id="TRITD3Bv1G010790.1">
    <property type="protein sequence ID" value="TRITD3Bv1G010790.1"/>
    <property type="gene ID" value="TRITD3Bv1G010790"/>
</dbReference>
<sequence length="477" mass="53011">MASPQQPPPAKKPPPLSPTTISALDLDTLREIFLCLPSLPSLVRAALSCRTFLDAVRSSPAFRRRFRALHPPPLLGHFLTTQDTTIPTFVPLRSRSDPDIAAAVRGGDFFLTRLPVPEDGAVSVPVPAPALEDNGDGVSVPVPAPAPEDNGDGVSVPVPAPAPEDDGEDTVSGSEDNDEDPVPEWSIEDCRDGFVVLDNWSTQQIAVYNPLARTLDLFPLPPRREDCEGQYSDYYILAEEEEEDYLPYRVVCVWHSERGARAMVLSSDTSKWQIFPWVDIDGLWPQTAKLVNGCIYWTIGMNDARVLNTATMQFSRMDKPPRRRGNEILTAGKTKDGRLCVVCAPLGPLTFESVLAVWIRRADDDGVERWMLDKSLPLQEIAGIVRCEFKEDNVKYQVTVRTIIDGFVYFSAYCGVWQHHHSTLWLLSFCLETAALNKLGRILSGVSYPYIMPWPCSLVGTQQANQLIQLKTHNSLL</sequence>
<reference evidence="3 4" key="1">
    <citation type="submission" date="2017-09" db="EMBL/GenBank/DDBJ databases">
        <authorList>
            <consortium name="International Durum Wheat Genome Sequencing Consortium (IDWGSC)"/>
            <person name="Milanesi L."/>
        </authorList>
    </citation>
    <scope>NUCLEOTIDE SEQUENCE [LARGE SCALE GENOMIC DNA]</scope>
    <source>
        <strain evidence="4">cv. Svevo</strain>
    </source>
</reference>
<feature type="domain" description="F-box protein AT5G49610-like beta-propeller" evidence="2">
    <location>
        <begin position="187"/>
        <end position="455"/>
    </location>
</feature>
<dbReference type="Proteomes" id="UP000324705">
    <property type="component" value="Chromosome 3B"/>
</dbReference>
<keyword evidence="4" id="KW-1185">Reference proteome</keyword>